<accession>A0A375YJR5</accession>
<evidence type="ECO:0000313" key="2">
    <source>
        <dbReference type="Proteomes" id="UP000252008"/>
    </source>
</evidence>
<sequence length="233" mass="25871">MIVQYQDATSPEAIAGKKIYQDQKMLEDMADGMNFLLELPYDIPIVGMQCDAVNASWNPELQQLVMCYEFIDDAEKTFAAAGAPDPLQRATDATVAVFFHEMGHMVIDIYDLPITGREEDVADQVAAFMLLQPGEDDRVDAESVNVLLAMADLFDMWGQAAGDPDEAAYADEHSPDKVRVYNLLCWAFGADTDGNAVIVDEGWLPEDRAVKCEGEFDQINNSWITLLAPHLKE</sequence>
<protein>
    <submittedName>
        <fullName evidence="1">Uncharacterized protein</fullName>
    </submittedName>
</protein>
<dbReference type="EMBL" id="UEGS01000001">
    <property type="protein sequence ID" value="SRX81279.1"/>
    <property type="molecule type" value="Genomic_DNA"/>
</dbReference>
<gene>
    <name evidence="1" type="ORF">MPP7335_03028</name>
</gene>
<dbReference type="RefSeq" id="WP_165761544.1">
    <property type="nucleotide sequence ID" value="NZ_MVID01000001.1"/>
</dbReference>
<name>A0A375YJR5_MYCPF</name>
<dbReference type="STRING" id="39692.BST38_02370"/>
<keyword evidence="2" id="KW-1185">Reference proteome</keyword>
<evidence type="ECO:0000313" key="1">
    <source>
        <dbReference type="EMBL" id="SRX81279.1"/>
    </source>
</evidence>
<organism evidence="1 2">
    <name type="scientific">Mycolicibacterium parafortuitum</name>
    <name type="common">Mycobacterium parafortuitum</name>
    <dbReference type="NCBI Taxonomy" id="39692"/>
    <lineage>
        <taxon>Bacteria</taxon>
        <taxon>Bacillati</taxon>
        <taxon>Actinomycetota</taxon>
        <taxon>Actinomycetes</taxon>
        <taxon>Mycobacteriales</taxon>
        <taxon>Mycobacteriaceae</taxon>
        <taxon>Mycolicibacterium</taxon>
    </lineage>
</organism>
<dbReference type="Proteomes" id="UP000252008">
    <property type="component" value="Unassembled WGS sequence"/>
</dbReference>
<dbReference type="InterPro" id="IPR025644">
    <property type="entry name" value="DUF4344"/>
</dbReference>
<dbReference type="AlphaFoldDB" id="A0A375YJR5"/>
<dbReference type="Pfam" id="PF14247">
    <property type="entry name" value="DUF4344"/>
    <property type="match status" value="1"/>
</dbReference>
<reference evidence="1 2" key="1">
    <citation type="submission" date="2018-05" db="EMBL/GenBank/DDBJ databases">
        <authorList>
            <consortium name="IHU Genomes"/>
        </authorList>
    </citation>
    <scope>NUCLEOTIDE SEQUENCE [LARGE SCALE GENOMIC DNA]</scope>
    <source>
        <strain evidence="1 2">P7335</strain>
    </source>
</reference>
<proteinExistence type="predicted"/>